<dbReference type="PANTHER" id="PTHR38761:SF1">
    <property type="entry name" value="GLUTAMATE--CYSTEINE LIGASE"/>
    <property type="match status" value="1"/>
</dbReference>
<keyword evidence="4 6" id="KW-0547">Nucleotide-binding</keyword>
<evidence type="ECO:0000313" key="10">
    <source>
        <dbReference type="Proteomes" id="UP000824988"/>
    </source>
</evidence>
<keyword evidence="6" id="KW-0317">Glutathione biosynthesis</keyword>
<dbReference type="GO" id="GO:0004357">
    <property type="term" value="F:glutamate-cysteine ligase activity"/>
    <property type="evidence" value="ECO:0007669"/>
    <property type="project" value="UniProtKB-UniRule"/>
</dbReference>
<dbReference type="GO" id="GO:0005829">
    <property type="term" value="C:cytosol"/>
    <property type="evidence" value="ECO:0007669"/>
    <property type="project" value="TreeGrafter"/>
</dbReference>
<keyword evidence="3 6" id="KW-0436">Ligase</keyword>
<evidence type="ECO:0000313" key="9">
    <source>
        <dbReference type="EMBL" id="BBL71994.1"/>
    </source>
</evidence>
<dbReference type="Pfam" id="PF04262">
    <property type="entry name" value="Glu_cys_ligase"/>
    <property type="match status" value="1"/>
</dbReference>
<evidence type="ECO:0000256" key="3">
    <source>
        <dbReference type="ARBA" id="ARBA00022598"/>
    </source>
</evidence>
<comment type="catalytic activity">
    <reaction evidence="6 7">
        <text>L-cysteine + L-glutamate + ATP = gamma-L-glutamyl-L-cysteine + ADP + phosphate + H(+)</text>
        <dbReference type="Rhea" id="RHEA:13285"/>
        <dbReference type="ChEBI" id="CHEBI:15378"/>
        <dbReference type="ChEBI" id="CHEBI:29985"/>
        <dbReference type="ChEBI" id="CHEBI:30616"/>
        <dbReference type="ChEBI" id="CHEBI:35235"/>
        <dbReference type="ChEBI" id="CHEBI:43474"/>
        <dbReference type="ChEBI" id="CHEBI:58173"/>
        <dbReference type="ChEBI" id="CHEBI:456216"/>
        <dbReference type="EC" id="6.3.2.2"/>
    </reaction>
</comment>
<organism evidence="9 10">
    <name type="scientific">Methylogaea oryzae</name>
    <dbReference type="NCBI Taxonomy" id="1295382"/>
    <lineage>
        <taxon>Bacteria</taxon>
        <taxon>Pseudomonadati</taxon>
        <taxon>Pseudomonadota</taxon>
        <taxon>Gammaproteobacteria</taxon>
        <taxon>Methylococcales</taxon>
        <taxon>Methylococcaceae</taxon>
        <taxon>Methylogaea</taxon>
    </lineage>
</organism>
<feature type="domain" description="Glutamate--cysteine ligase" evidence="8">
    <location>
        <begin position="11"/>
        <end position="384"/>
    </location>
</feature>
<dbReference type="GO" id="GO:0006750">
    <property type="term" value="P:glutathione biosynthetic process"/>
    <property type="evidence" value="ECO:0007669"/>
    <property type="project" value="UniProtKB-UniRule"/>
</dbReference>
<proteinExistence type="inferred from homology"/>
<dbReference type="EMBL" id="AP019782">
    <property type="protein sequence ID" value="BBL71994.1"/>
    <property type="molecule type" value="Genomic_DNA"/>
</dbReference>
<evidence type="ECO:0000256" key="5">
    <source>
        <dbReference type="ARBA" id="ARBA00022840"/>
    </source>
</evidence>
<keyword evidence="10" id="KW-1185">Reference proteome</keyword>
<sequence>MSAAINTLLGRLAEGGQQALLSAGLKGLEKESLRIGPDGMIARTPHPLALGSALTHPEITTDYSEALLELITPPFQDPADTLAYLDDVHRFVHANLDGEILLGSSMPCGIDGDDSIPIARYGDSNIGRMKYVYRLGLAYRYGRTMQAIAGIHFNYSVPEKLWPVLQELAGDTRPAQAFIADAYFGMIRNILRHGWLVLYLFGASPGICREFFTGRESLVDQFEQFDDCTLYKPYATSLRMSDIGYKNNNQAGLRISFNSLAEYVDTLSRAIATPSPDYERIGVKVGGEYRQLNANVLQIENEYYNSVRPKQITLSGEKPTLALKKRGIRYVELRSVDLSPFHPAGIDLTELRFLEAFMLYCLLEPSVPFSEEERVAANANMQAVAVSGRQPGLQLRRDGAPLGLQAWAEEIAASMAGICDLLDQGRPERPYSASLAQQRDKIRDAELTPSAQVLEQMRGSGDCFGAFAQRLSRGHAEQYRADPMTAEREAAFRRQAEQSLAEQQRIEASDAISFDEFLQRYFAQS</sequence>
<keyword evidence="5 6" id="KW-0067">ATP-binding</keyword>
<dbReference type="GO" id="GO:0005524">
    <property type="term" value="F:ATP binding"/>
    <property type="evidence" value="ECO:0007669"/>
    <property type="project" value="UniProtKB-KW"/>
</dbReference>
<dbReference type="RefSeq" id="WP_221047304.1">
    <property type="nucleotide sequence ID" value="NZ_AP019782.1"/>
</dbReference>
<dbReference type="Proteomes" id="UP000824988">
    <property type="component" value="Chromosome"/>
</dbReference>
<comment type="similarity">
    <text evidence="2 6">Belongs to the glutamate--cysteine ligase type 1 family. Type 1 subfamily.</text>
</comment>
<dbReference type="UniPathway" id="UPA00142">
    <property type="reaction ID" value="UER00209"/>
</dbReference>
<dbReference type="HAMAP" id="MF_00578">
    <property type="entry name" value="Glu_cys_ligase"/>
    <property type="match status" value="1"/>
</dbReference>
<evidence type="ECO:0000256" key="1">
    <source>
        <dbReference type="ARBA" id="ARBA00005006"/>
    </source>
</evidence>
<protein>
    <recommendedName>
        <fullName evidence="6">Glutamate--cysteine ligase</fullName>
        <ecNumber evidence="6">6.3.2.2</ecNumber>
    </recommendedName>
    <alternativeName>
        <fullName evidence="6">Gamma-ECS</fullName>
        <shortName evidence="6">GCS</shortName>
    </alternativeName>
    <alternativeName>
        <fullName evidence="6">Gamma-glutamylcysteine synthetase</fullName>
    </alternativeName>
</protein>
<reference evidence="9" key="1">
    <citation type="submission" date="2019-06" db="EMBL/GenBank/DDBJ databases">
        <title>Complete genome sequence of Methylogaea oryzae strain JCM16910.</title>
        <authorList>
            <person name="Asakawa S."/>
        </authorList>
    </citation>
    <scope>NUCLEOTIDE SEQUENCE</scope>
    <source>
        <strain evidence="9">E10</strain>
    </source>
</reference>
<evidence type="ECO:0000256" key="2">
    <source>
        <dbReference type="ARBA" id="ARBA00008772"/>
    </source>
</evidence>
<name>A0A8D4VRJ9_9GAMM</name>
<evidence type="ECO:0000256" key="6">
    <source>
        <dbReference type="HAMAP-Rule" id="MF_00578"/>
    </source>
</evidence>
<evidence type="ECO:0000256" key="4">
    <source>
        <dbReference type="ARBA" id="ARBA00022741"/>
    </source>
</evidence>
<dbReference type="InterPro" id="IPR006334">
    <property type="entry name" value="Glut_cys_ligase"/>
</dbReference>
<dbReference type="NCBIfam" id="TIGR01434">
    <property type="entry name" value="glu_cys_ligase"/>
    <property type="match status" value="1"/>
</dbReference>
<dbReference type="InterPro" id="IPR007370">
    <property type="entry name" value="Glu_cys_ligase"/>
</dbReference>
<evidence type="ECO:0000256" key="7">
    <source>
        <dbReference type="RuleBase" id="RU004391"/>
    </source>
</evidence>
<comment type="pathway">
    <text evidence="1 6 7">Sulfur metabolism; glutathione biosynthesis; glutathione from L-cysteine and L-glutamate: step 1/2.</text>
</comment>
<dbReference type="PANTHER" id="PTHR38761">
    <property type="entry name" value="GLUTAMATE--CYSTEINE LIGASE"/>
    <property type="match status" value="1"/>
</dbReference>
<dbReference type="GO" id="GO:0046872">
    <property type="term" value="F:metal ion binding"/>
    <property type="evidence" value="ECO:0007669"/>
    <property type="project" value="TreeGrafter"/>
</dbReference>
<accession>A0A8D4VRJ9</accession>
<gene>
    <name evidence="6 9" type="primary">gshA</name>
    <name evidence="9" type="ORF">MoryE10_26000</name>
</gene>
<dbReference type="AlphaFoldDB" id="A0A8D4VRJ9"/>
<dbReference type="KEGG" id="moz:MoryE10_26000"/>
<evidence type="ECO:0000259" key="8">
    <source>
        <dbReference type="Pfam" id="PF04262"/>
    </source>
</evidence>
<dbReference type="EC" id="6.3.2.2" evidence="6"/>